<dbReference type="Proteomes" id="UP000732377">
    <property type="component" value="Unassembled WGS sequence"/>
</dbReference>
<accession>A0A953I366</accession>
<dbReference type="Gene3D" id="3.90.550.10">
    <property type="entry name" value="Spore Coat Polysaccharide Biosynthesis Protein SpsA, Chain A"/>
    <property type="match status" value="1"/>
</dbReference>
<proteinExistence type="inferred from homology"/>
<comment type="caution">
    <text evidence="3">The sequence shown here is derived from an EMBL/GenBank/DDBJ whole genome shotgun (WGS) entry which is preliminary data.</text>
</comment>
<gene>
    <name evidence="3" type="ORF">CWE10_08010</name>
</gene>
<dbReference type="PANTHER" id="PTHR43685">
    <property type="entry name" value="GLYCOSYLTRANSFERASE"/>
    <property type="match status" value="1"/>
</dbReference>
<dbReference type="Pfam" id="PF00535">
    <property type="entry name" value="Glycos_transf_2"/>
    <property type="match status" value="1"/>
</dbReference>
<evidence type="ECO:0000313" key="4">
    <source>
        <dbReference type="Proteomes" id="UP000732377"/>
    </source>
</evidence>
<evidence type="ECO:0000256" key="1">
    <source>
        <dbReference type="ARBA" id="ARBA00006739"/>
    </source>
</evidence>
<name>A0A953I366_SYMTR</name>
<feature type="domain" description="Glycosyltransferase 2-like" evidence="2">
    <location>
        <begin position="8"/>
        <end position="165"/>
    </location>
</feature>
<reference evidence="3" key="1">
    <citation type="submission" date="2017-11" db="EMBL/GenBank/DDBJ databases">
        <title>Three new genomes from thermophilic consortium.</title>
        <authorList>
            <person name="Quaggio R."/>
            <person name="Amgarten D."/>
            <person name="Setubal J.C."/>
        </authorList>
    </citation>
    <scope>NUCLEOTIDE SEQUENCE</scope>
    <source>
        <strain evidence="3">ZCTH01-B2</strain>
    </source>
</reference>
<dbReference type="GO" id="GO:0016740">
    <property type="term" value="F:transferase activity"/>
    <property type="evidence" value="ECO:0007669"/>
    <property type="project" value="UniProtKB-KW"/>
</dbReference>
<dbReference type="PANTHER" id="PTHR43685:SF11">
    <property type="entry name" value="GLYCOSYLTRANSFERASE TAGX-RELATED"/>
    <property type="match status" value="1"/>
</dbReference>
<dbReference type="InterPro" id="IPR050834">
    <property type="entry name" value="Glycosyltransf_2"/>
</dbReference>
<dbReference type="InterPro" id="IPR029044">
    <property type="entry name" value="Nucleotide-diphossugar_trans"/>
</dbReference>
<dbReference type="EMBL" id="PIUK01000062">
    <property type="protein sequence ID" value="MBY6276151.1"/>
    <property type="molecule type" value="Genomic_DNA"/>
</dbReference>
<dbReference type="SUPFAM" id="SSF53448">
    <property type="entry name" value="Nucleotide-diphospho-sugar transferases"/>
    <property type="match status" value="1"/>
</dbReference>
<dbReference type="InterPro" id="IPR001173">
    <property type="entry name" value="Glyco_trans_2-like"/>
</dbReference>
<dbReference type="AlphaFoldDB" id="A0A953I366"/>
<keyword evidence="3" id="KW-0808">Transferase</keyword>
<evidence type="ECO:0000313" key="3">
    <source>
        <dbReference type="EMBL" id="MBY6276151.1"/>
    </source>
</evidence>
<protein>
    <submittedName>
        <fullName evidence="3">Glycosyl transferase family 2</fullName>
    </submittedName>
</protein>
<comment type="similarity">
    <text evidence="1">Belongs to the glycosyltransferase 2 family.</text>
</comment>
<evidence type="ECO:0000259" key="2">
    <source>
        <dbReference type="Pfam" id="PF00535"/>
    </source>
</evidence>
<dbReference type="RefSeq" id="WP_273379158.1">
    <property type="nucleotide sequence ID" value="NZ_PIUK01000062.1"/>
</dbReference>
<sequence length="243" mass="27143">MPEDPKVTVVIPAYNAARYLAEAVESALNQTYSNLEVLVVDDGSTDRTPFLLERYGRAIRTIRKRNGGTPSALNEGIRQARGEWIAWLSADDAFLPEKLAKQMAYAEAHPECALIYTNWFVVDGRGKTVSHLASPTFRSRADQVEKLLRGCVINGSTTLVRRDVYLRAGLFDESLPQAHDWDMWLRLARDYRFGHVAEPLLRYRWHGENLSARPDALAYNDRVLAKARAFLGGQPPGGGGGTQ</sequence>
<organism evidence="3 4">
    <name type="scientific">Symbiobacterium thermophilum</name>
    <dbReference type="NCBI Taxonomy" id="2734"/>
    <lineage>
        <taxon>Bacteria</taxon>
        <taxon>Bacillati</taxon>
        <taxon>Bacillota</taxon>
        <taxon>Clostridia</taxon>
        <taxon>Eubacteriales</taxon>
        <taxon>Symbiobacteriaceae</taxon>
        <taxon>Symbiobacterium</taxon>
    </lineage>
</organism>